<evidence type="ECO:0000313" key="11">
    <source>
        <dbReference type="EMBL" id="EEE03781.1"/>
    </source>
</evidence>
<dbReference type="NCBIfam" id="TIGR01726">
    <property type="entry name" value="HEQRo_perm_3TM"/>
    <property type="match status" value="1"/>
</dbReference>
<dbReference type="Proteomes" id="UP000004535">
    <property type="component" value="Unassembled WGS sequence"/>
</dbReference>
<evidence type="ECO:0000256" key="2">
    <source>
        <dbReference type="ARBA" id="ARBA00010072"/>
    </source>
</evidence>
<sequence>MREGIRAGIDSKIQETRVFLYGFGPVLWAGTVQTIELSVLSLTTAVALGLIGAVAKLSHNRVLRAIATGYTTLIRSVPDLVLMLLLFYSIQIWLNQFTDLVGWTQIDIDPFVAGVLTLGFIYGAYFTETFRGAFLAVPRGQLEAGAAYGMSGARVFVRILFPQMMRFALPGIGNNWQVLVKATALVSIIGLADVVKAAQDAGKSTFNMFFFILVAALIYLAITTVSNLVLIQLEKRYSMGVRHAEL</sequence>
<dbReference type="Gene3D" id="1.10.3720.10">
    <property type="entry name" value="MetI-like"/>
    <property type="match status" value="1"/>
</dbReference>
<evidence type="ECO:0000256" key="5">
    <source>
        <dbReference type="ARBA" id="ARBA00022519"/>
    </source>
</evidence>
<comment type="subcellular location">
    <subcellularLocation>
        <location evidence="1">Cell inner membrane</location>
        <topology evidence="1">Multi-pass membrane protein</topology>
    </subcellularLocation>
    <subcellularLocation>
        <location evidence="9">Cell membrane</location>
        <topology evidence="9">Multi-pass membrane protein</topology>
    </subcellularLocation>
</comment>
<feature type="transmembrane region" description="Helical" evidence="9">
    <location>
        <begin position="37"/>
        <end position="55"/>
    </location>
</feature>
<evidence type="ECO:0000256" key="1">
    <source>
        <dbReference type="ARBA" id="ARBA00004429"/>
    </source>
</evidence>
<proteinExistence type="inferred from homology"/>
<evidence type="ECO:0000256" key="6">
    <source>
        <dbReference type="ARBA" id="ARBA00022692"/>
    </source>
</evidence>
<protein>
    <submittedName>
        <fullName evidence="11">Putative arginine/ornithine ABC transporter, permease protein</fullName>
    </submittedName>
</protein>
<dbReference type="CDD" id="cd06261">
    <property type="entry name" value="TM_PBP2"/>
    <property type="match status" value="1"/>
</dbReference>
<dbReference type="AlphaFoldDB" id="B9BZT4"/>
<comment type="similarity">
    <text evidence="2">Belongs to the binding-protein-dependent transport system permease family. HisMQ subfamily.</text>
</comment>
<dbReference type="NCBIfam" id="NF011714">
    <property type="entry name" value="PRK15135.1"/>
    <property type="match status" value="1"/>
</dbReference>
<dbReference type="InterPro" id="IPR010065">
    <property type="entry name" value="AA_ABC_transptr_permease_3TM"/>
</dbReference>
<accession>B9BZT4</accession>
<keyword evidence="4" id="KW-1003">Cell membrane</keyword>
<evidence type="ECO:0000256" key="4">
    <source>
        <dbReference type="ARBA" id="ARBA00022475"/>
    </source>
</evidence>
<keyword evidence="7 9" id="KW-1133">Transmembrane helix</keyword>
<dbReference type="InterPro" id="IPR051613">
    <property type="entry name" value="ABC_transp_permease_HisMQ"/>
</dbReference>
<feature type="domain" description="ABC transmembrane type-1" evidence="10">
    <location>
        <begin position="31"/>
        <end position="230"/>
    </location>
</feature>
<evidence type="ECO:0000313" key="12">
    <source>
        <dbReference type="Proteomes" id="UP000004535"/>
    </source>
</evidence>
<evidence type="ECO:0000259" key="10">
    <source>
        <dbReference type="PROSITE" id="PS50928"/>
    </source>
</evidence>
<keyword evidence="5" id="KW-0997">Cell inner membrane</keyword>
<dbReference type="SUPFAM" id="SSF161098">
    <property type="entry name" value="MetI-like"/>
    <property type="match status" value="1"/>
</dbReference>
<evidence type="ECO:0000256" key="8">
    <source>
        <dbReference type="ARBA" id="ARBA00023136"/>
    </source>
</evidence>
<evidence type="ECO:0000256" key="3">
    <source>
        <dbReference type="ARBA" id="ARBA00022448"/>
    </source>
</evidence>
<dbReference type="PROSITE" id="PS50928">
    <property type="entry name" value="ABC_TM1"/>
    <property type="match status" value="1"/>
</dbReference>
<feature type="transmembrane region" description="Helical" evidence="9">
    <location>
        <begin position="67"/>
        <end position="90"/>
    </location>
</feature>
<dbReference type="InterPro" id="IPR000515">
    <property type="entry name" value="MetI-like"/>
</dbReference>
<dbReference type="EMBL" id="ACFC01000022">
    <property type="protein sequence ID" value="EEE03781.1"/>
    <property type="molecule type" value="Genomic_DNA"/>
</dbReference>
<dbReference type="GO" id="GO:0043190">
    <property type="term" value="C:ATP-binding cassette (ABC) transporter complex"/>
    <property type="evidence" value="ECO:0007669"/>
    <property type="project" value="InterPro"/>
</dbReference>
<dbReference type="GO" id="GO:0022857">
    <property type="term" value="F:transmembrane transporter activity"/>
    <property type="evidence" value="ECO:0007669"/>
    <property type="project" value="InterPro"/>
</dbReference>
<name>B9BZT4_9BURK</name>
<evidence type="ECO:0000256" key="7">
    <source>
        <dbReference type="ARBA" id="ARBA00022989"/>
    </source>
</evidence>
<keyword evidence="8 9" id="KW-0472">Membrane</keyword>
<organism evidence="11 12">
    <name type="scientific">Burkholderia multivorans CGD2</name>
    <dbReference type="NCBI Taxonomy" id="513052"/>
    <lineage>
        <taxon>Bacteria</taxon>
        <taxon>Pseudomonadati</taxon>
        <taxon>Pseudomonadota</taxon>
        <taxon>Betaproteobacteria</taxon>
        <taxon>Burkholderiales</taxon>
        <taxon>Burkholderiaceae</taxon>
        <taxon>Burkholderia</taxon>
        <taxon>Burkholderia cepacia complex</taxon>
    </lineage>
</organism>
<dbReference type="PANTHER" id="PTHR30133:SF1">
    <property type="entry name" value="HISTIDINE TRANSPORT SYSTEM PERMEASE PROTEIN HISQ"/>
    <property type="match status" value="1"/>
</dbReference>
<keyword evidence="6 9" id="KW-0812">Transmembrane</keyword>
<feature type="transmembrane region" description="Helical" evidence="9">
    <location>
        <begin position="208"/>
        <end position="230"/>
    </location>
</feature>
<feature type="transmembrane region" description="Helical" evidence="9">
    <location>
        <begin position="110"/>
        <end position="130"/>
    </location>
</feature>
<reference evidence="11 12" key="1">
    <citation type="journal article" date="2012" name="J. Bacteriol.">
        <title>Draft Genome Sequence Determination for Cystic Fibrosis and Chronic Granulomatous Disease Burkholderia multivorans Isolates.</title>
        <authorList>
            <person name="Varga J.J."/>
            <person name="Losada L."/>
            <person name="Zelazny A.M."/>
            <person name="Brinkac L."/>
            <person name="Harkins D."/>
            <person name="Radune D."/>
            <person name="Hostetler J."/>
            <person name="Sampaio E.P."/>
            <person name="Ronning C.M."/>
            <person name="Nierman W.C."/>
            <person name="Greenberg D.E."/>
            <person name="Holland S.M."/>
            <person name="Goldberg J.B."/>
        </authorList>
    </citation>
    <scope>NUCLEOTIDE SEQUENCE [LARGE SCALE GENOMIC DNA]</scope>
    <source>
        <strain evidence="11 12">CGD2</strain>
    </source>
</reference>
<dbReference type="Pfam" id="PF00528">
    <property type="entry name" value="BPD_transp_1"/>
    <property type="match status" value="1"/>
</dbReference>
<gene>
    <name evidence="11" type="ORF">BURMUCGD2_2584</name>
</gene>
<comment type="caution">
    <text evidence="11">The sequence shown here is derived from an EMBL/GenBank/DDBJ whole genome shotgun (WGS) entry which is preliminary data.</text>
</comment>
<keyword evidence="3 9" id="KW-0813">Transport</keyword>
<evidence type="ECO:0000256" key="9">
    <source>
        <dbReference type="RuleBase" id="RU363032"/>
    </source>
</evidence>
<dbReference type="InterPro" id="IPR035906">
    <property type="entry name" value="MetI-like_sf"/>
</dbReference>
<dbReference type="PANTHER" id="PTHR30133">
    <property type="entry name" value="CATIONIC AMINO ACID TRANSPORTER, MEMBRANE COMPONENT"/>
    <property type="match status" value="1"/>
</dbReference>